<evidence type="ECO:0000313" key="1">
    <source>
        <dbReference type="EMBL" id="MDJ1480255.1"/>
    </source>
</evidence>
<name>A0AAE3QJY6_9BACT</name>
<reference evidence="1" key="1">
    <citation type="submission" date="2023-05" db="EMBL/GenBank/DDBJ databases">
        <authorList>
            <person name="Zhang X."/>
        </authorList>
    </citation>
    <scope>NUCLEOTIDE SEQUENCE</scope>
    <source>
        <strain evidence="1">YF14B1</strain>
    </source>
</reference>
<comment type="caution">
    <text evidence="1">The sequence shown here is derived from an EMBL/GenBank/DDBJ whole genome shotgun (WGS) entry which is preliminary data.</text>
</comment>
<accession>A0AAE3QJY6</accession>
<protein>
    <submittedName>
        <fullName evidence="1">Uncharacterized protein</fullName>
    </submittedName>
</protein>
<sequence>MKKGQPQSEWQKKLTDMSLDSLQELKTKMQDVLDNWKTGENGQYVLQLDQVKEEIQKREKKEASKPKMS</sequence>
<proteinExistence type="predicted"/>
<gene>
    <name evidence="1" type="ORF">QNI16_07150</name>
</gene>
<dbReference type="EMBL" id="JASJOS010000003">
    <property type="protein sequence ID" value="MDJ1480255.1"/>
    <property type="molecule type" value="Genomic_DNA"/>
</dbReference>
<evidence type="ECO:0000313" key="2">
    <source>
        <dbReference type="Proteomes" id="UP001241110"/>
    </source>
</evidence>
<dbReference type="Proteomes" id="UP001241110">
    <property type="component" value="Unassembled WGS sequence"/>
</dbReference>
<organism evidence="1 2">
    <name type="scientific">Xanthocytophaga flava</name>
    <dbReference type="NCBI Taxonomy" id="3048013"/>
    <lineage>
        <taxon>Bacteria</taxon>
        <taxon>Pseudomonadati</taxon>
        <taxon>Bacteroidota</taxon>
        <taxon>Cytophagia</taxon>
        <taxon>Cytophagales</taxon>
        <taxon>Rhodocytophagaceae</taxon>
        <taxon>Xanthocytophaga</taxon>
    </lineage>
</organism>
<dbReference type="AlphaFoldDB" id="A0AAE3QJY6"/>
<dbReference type="RefSeq" id="WP_313976827.1">
    <property type="nucleotide sequence ID" value="NZ_JASJOS010000003.1"/>
</dbReference>